<keyword evidence="5 10" id="KW-0145">Chemotaxis</keyword>
<keyword evidence="7 10" id="KW-0283">Flagellar rotation</keyword>
<keyword evidence="8 10" id="KW-1133">Transmembrane helix</keyword>
<dbReference type="OrthoDB" id="3537056at2"/>
<keyword evidence="11" id="KW-0966">Cell projection</keyword>
<evidence type="ECO:0000256" key="5">
    <source>
        <dbReference type="ARBA" id="ARBA00022500"/>
    </source>
</evidence>
<evidence type="ECO:0000256" key="7">
    <source>
        <dbReference type="ARBA" id="ARBA00022779"/>
    </source>
</evidence>
<sequence>MTRPAEPETADEAKGGKKKKLIIIVVALLVAGAAGWWFFLKPSGAAAEPVAGEVVTLEAIQVNLAGGHYLRIGVALQLTADAHEVDGSAALDTVIDLFSGADHADLVKSDTREEYKHKLEKALHEDYHGDVMEVYFTDFVTQ</sequence>
<dbReference type="GO" id="GO:0006935">
    <property type="term" value="P:chemotaxis"/>
    <property type="evidence" value="ECO:0007669"/>
    <property type="project" value="UniProtKB-KW"/>
</dbReference>
<comment type="function">
    <text evidence="1 10">Controls the rotational direction of flagella during chemotaxis.</text>
</comment>
<dbReference type="InterPro" id="IPR005503">
    <property type="entry name" value="FliL"/>
</dbReference>
<comment type="subcellular location">
    <subcellularLocation>
        <location evidence="2">Cell membrane</location>
        <topology evidence="2">Single-pass membrane protein</topology>
    </subcellularLocation>
</comment>
<dbReference type="AlphaFoldDB" id="A0A4P7IKP7"/>
<protein>
    <recommendedName>
        <fullName evidence="10">Flagellar protein FliL</fullName>
    </recommendedName>
</protein>
<comment type="similarity">
    <text evidence="3 10">Belongs to the FliL family.</text>
</comment>
<keyword evidence="6 10" id="KW-0812">Transmembrane</keyword>
<organism evidence="11 12">
    <name type="scientific">Nocardioides seonyuensis</name>
    <dbReference type="NCBI Taxonomy" id="2518371"/>
    <lineage>
        <taxon>Bacteria</taxon>
        <taxon>Bacillati</taxon>
        <taxon>Actinomycetota</taxon>
        <taxon>Actinomycetes</taxon>
        <taxon>Propionibacteriales</taxon>
        <taxon>Nocardioidaceae</taxon>
        <taxon>Nocardioides</taxon>
    </lineage>
</organism>
<evidence type="ECO:0000256" key="9">
    <source>
        <dbReference type="ARBA" id="ARBA00023136"/>
    </source>
</evidence>
<keyword evidence="12" id="KW-1185">Reference proteome</keyword>
<dbReference type="EMBL" id="CP038436">
    <property type="protein sequence ID" value="QBX57503.1"/>
    <property type="molecule type" value="Genomic_DNA"/>
</dbReference>
<dbReference type="PANTHER" id="PTHR35091:SF2">
    <property type="entry name" value="FLAGELLAR PROTEIN FLIL"/>
    <property type="match status" value="1"/>
</dbReference>
<dbReference type="GO" id="GO:0071978">
    <property type="term" value="P:bacterial-type flagellum-dependent swarming motility"/>
    <property type="evidence" value="ECO:0007669"/>
    <property type="project" value="TreeGrafter"/>
</dbReference>
<keyword evidence="9 10" id="KW-0472">Membrane</keyword>
<evidence type="ECO:0000256" key="3">
    <source>
        <dbReference type="ARBA" id="ARBA00008281"/>
    </source>
</evidence>
<dbReference type="PANTHER" id="PTHR35091">
    <property type="entry name" value="FLAGELLAR PROTEIN FLIL"/>
    <property type="match status" value="1"/>
</dbReference>
<accession>A0A4P7IKP7</accession>
<dbReference type="Pfam" id="PF03748">
    <property type="entry name" value="FliL"/>
    <property type="match status" value="1"/>
</dbReference>
<evidence type="ECO:0000256" key="2">
    <source>
        <dbReference type="ARBA" id="ARBA00004162"/>
    </source>
</evidence>
<gene>
    <name evidence="11" type="ORF">EXE58_07055</name>
</gene>
<evidence type="ECO:0000256" key="6">
    <source>
        <dbReference type="ARBA" id="ARBA00022692"/>
    </source>
</evidence>
<name>A0A4P7IKP7_9ACTN</name>
<dbReference type="KEGG" id="nsn:EXE58_07055"/>
<reference evidence="11 12" key="1">
    <citation type="submission" date="2019-03" db="EMBL/GenBank/DDBJ databases">
        <title>Three New Species of Nocardioides, Nocardioides euryhalodurans sp. nov., Nocardioides seonyuensis sp. nov. and Nocardioides eburneoflavus sp. nov. Iolated from Soil.</title>
        <authorList>
            <person name="Roh S.G."/>
            <person name="Lee C."/>
            <person name="Kim M.-K."/>
            <person name="Kim S.B."/>
        </authorList>
    </citation>
    <scope>NUCLEOTIDE SEQUENCE [LARGE SCALE GENOMIC DNA]</scope>
    <source>
        <strain evidence="11 12">MMS17-SY207-3</strain>
    </source>
</reference>
<proteinExistence type="inferred from homology"/>
<evidence type="ECO:0000256" key="4">
    <source>
        <dbReference type="ARBA" id="ARBA00022475"/>
    </source>
</evidence>
<keyword evidence="4 10" id="KW-1003">Cell membrane</keyword>
<dbReference type="Proteomes" id="UP000294853">
    <property type="component" value="Chromosome"/>
</dbReference>
<evidence type="ECO:0000313" key="12">
    <source>
        <dbReference type="Proteomes" id="UP000294853"/>
    </source>
</evidence>
<keyword evidence="11" id="KW-0282">Flagellum</keyword>
<dbReference type="GO" id="GO:0009425">
    <property type="term" value="C:bacterial-type flagellum basal body"/>
    <property type="evidence" value="ECO:0007669"/>
    <property type="project" value="InterPro"/>
</dbReference>
<evidence type="ECO:0000256" key="1">
    <source>
        <dbReference type="ARBA" id="ARBA00002254"/>
    </source>
</evidence>
<dbReference type="GO" id="GO:0005886">
    <property type="term" value="C:plasma membrane"/>
    <property type="evidence" value="ECO:0007669"/>
    <property type="project" value="UniProtKB-SubCell"/>
</dbReference>
<evidence type="ECO:0000256" key="10">
    <source>
        <dbReference type="RuleBase" id="RU364125"/>
    </source>
</evidence>
<keyword evidence="11" id="KW-0969">Cilium</keyword>
<feature type="transmembrane region" description="Helical" evidence="10">
    <location>
        <begin position="21"/>
        <end position="39"/>
    </location>
</feature>
<evidence type="ECO:0000313" key="11">
    <source>
        <dbReference type="EMBL" id="QBX57503.1"/>
    </source>
</evidence>
<evidence type="ECO:0000256" key="8">
    <source>
        <dbReference type="ARBA" id="ARBA00022989"/>
    </source>
</evidence>